<evidence type="ECO:0000256" key="5">
    <source>
        <dbReference type="HAMAP-Rule" id="MF_00014"/>
    </source>
</evidence>
<dbReference type="InterPro" id="IPR056792">
    <property type="entry name" value="PRC_RimM"/>
</dbReference>
<evidence type="ECO:0000256" key="4">
    <source>
        <dbReference type="ARBA" id="ARBA00023186"/>
    </source>
</evidence>
<dbReference type="HAMAP" id="MF_00014">
    <property type="entry name" value="Ribosome_mat_RimM"/>
    <property type="match status" value="1"/>
</dbReference>
<dbReference type="PANTHER" id="PTHR33692:SF1">
    <property type="entry name" value="RIBOSOME MATURATION FACTOR RIMM"/>
    <property type="match status" value="1"/>
</dbReference>
<evidence type="ECO:0000256" key="3">
    <source>
        <dbReference type="ARBA" id="ARBA00022552"/>
    </source>
</evidence>
<comment type="function">
    <text evidence="5">An accessory protein needed during the final step in the assembly of 30S ribosomal subunit, possibly for assembly of the head region. Essential for efficient processing of 16S rRNA. May be needed both before and after RbfA during the maturation of 16S rRNA. It has affinity for free ribosomal 30S subunits but not for 70S ribosomes.</text>
</comment>
<evidence type="ECO:0000313" key="9">
    <source>
        <dbReference type="Proteomes" id="UP000807785"/>
    </source>
</evidence>
<comment type="domain">
    <text evidence="5">The PRC barrel domain binds ribosomal protein uS19.</text>
</comment>
<dbReference type="Pfam" id="PF01782">
    <property type="entry name" value="RimM"/>
    <property type="match status" value="1"/>
</dbReference>
<keyword evidence="3 5" id="KW-0698">rRNA processing</keyword>
<keyword evidence="4 5" id="KW-0143">Chaperone</keyword>
<comment type="subcellular location">
    <subcellularLocation>
        <location evidence="5">Cytoplasm</location>
    </subcellularLocation>
</comment>
<dbReference type="InterPro" id="IPR009000">
    <property type="entry name" value="Transl_B-barrel_sf"/>
</dbReference>
<accession>A0A9D7HS92</accession>
<dbReference type="GO" id="GO:0005840">
    <property type="term" value="C:ribosome"/>
    <property type="evidence" value="ECO:0007669"/>
    <property type="project" value="InterPro"/>
</dbReference>
<dbReference type="Pfam" id="PF24986">
    <property type="entry name" value="PRC_RimM"/>
    <property type="match status" value="1"/>
</dbReference>
<dbReference type="GO" id="GO:0005737">
    <property type="term" value="C:cytoplasm"/>
    <property type="evidence" value="ECO:0007669"/>
    <property type="project" value="UniProtKB-SubCell"/>
</dbReference>
<dbReference type="AlphaFoldDB" id="A0A9D7HS92"/>
<dbReference type="GO" id="GO:0043022">
    <property type="term" value="F:ribosome binding"/>
    <property type="evidence" value="ECO:0007669"/>
    <property type="project" value="InterPro"/>
</dbReference>
<sequence>MIVLGRVSAPFGIQGWVKVHAFGSDQHALASMPRWWLGCDPDSSDGWRAADLEDSREQGGALIVRLEGIDDRTAAVALKGMYIGAPREALAEPAEDEFYWGDLIGLAVVTEQGEPLGMVEGLIESSAHDVLVVRETQDGSPAGKERLLPFVGKVIRQVDVAGGMIRVDWGADW</sequence>
<dbReference type="InterPro" id="IPR002676">
    <property type="entry name" value="RimM_N"/>
</dbReference>
<feature type="domain" description="RimM N-terminal" evidence="6">
    <location>
        <begin position="4"/>
        <end position="88"/>
    </location>
</feature>
<evidence type="ECO:0000259" key="7">
    <source>
        <dbReference type="Pfam" id="PF24986"/>
    </source>
</evidence>
<name>A0A9D7HS92_9PROT</name>
<dbReference type="GO" id="GO:0006364">
    <property type="term" value="P:rRNA processing"/>
    <property type="evidence" value="ECO:0007669"/>
    <property type="project" value="UniProtKB-UniRule"/>
</dbReference>
<dbReference type="SUPFAM" id="SSF50346">
    <property type="entry name" value="PRC-barrel domain"/>
    <property type="match status" value="1"/>
</dbReference>
<comment type="subunit">
    <text evidence="5">Binds ribosomal protein uS19.</text>
</comment>
<dbReference type="InterPro" id="IPR011033">
    <property type="entry name" value="PRC_barrel-like_sf"/>
</dbReference>
<feature type="domain" description="Ribosome maturation factor RimM PRC barrel" evidence="7">
    <location>
        <begin position="100"/>
        <end position="170"/>
    </location>
</feature>
<evidence type="ECO:0000259" key="6">
    <source>
        <dbReference type="Pfam" id="PF01782"/>
    </source>
</evidence>
<gene>
    <name evidence="5 8" type="primary">rimM</name>
    <name evidence="8" type="ORF">IPH26_15860</name>
</gene>
<reference evidence="8" key="1">
    <citation type="submission" date="2020-10" db="EMBL/GenBank/DDBJ databases">
        <title>Connecting structure to function with the recovery of over 1000 high-quality activated sludge metagenome-assembled genomes encoding full-length rRNA genes using long-read sequencing.</title>
        <authorList>
            <person name="Singleton C.M."/>
            <person name="Petriglieri F."/>
            <person name="Kristensen J.M."/>
            <person name="Kirkegaard R.H."/>
            <person name="Michaelsen T.Y."/>
            <person name="Andersen M.H."/>
            <person name="Karst S.M."/>
            <person name="Dueholm M.S."/>
            <person name="Nielsen P.H."/>
            <person name="Albertsen M."/>
        </authorList>
    </citation>
    <scope>NUCLEOTIDE SEQUENCE</scope>
    <source>
        <strain evidence="8">Bjer_18-Q3-R1-45_BAT3C.347</strain>
    </source>
</reference>
<organism evidence="8 9">
    <name type="scientific">Candidatus Methylophosphatis roskildensis</name>
    <dbReference type="NCBI Taxonomy" id="2899263"/>
    <lineage>
        <taxon>Bacteria</taxon>
        <taxon>Pseudomonadati</taxon>
        <taxon>Pseudomonadota</taxon>
        <taxon>Betaproteobacteria</taxon>
        <taxon>Nitrosomonadales</taxon>
        <taxon>Sterolibacteriaceae</taxon>
        <taxon>Candidatus Methylophosphatis</taxon>
    </lineage>
</organism>
<dbReference type="PANTHER" id="PTHR33692">
    <property type="entry name" value="RIBOSOME MATURATION FACTOR RIMM"/>
    <property type="match status" value="1"/>
</dbReference>
<dbReference type="SUPFAM" id="SSF50447">
    <property type="entry name" value="Translation proteins"/>
    <property type="match status" value="1"/>
</dbReference>
<evidence type="ECO:0000256" key="1">
    <source>
        <dbReference type="ARBA" id="ARBA00022490"/>
    </source>
</evidence>
<dbReference type="InterPro" id="IPR036976">
    <property type="entry name" value="RimM_N_sf"/>
</dbReference>
<dbReference type="NCBIfam" id="TIGR02273">
    <property type="entry name" value="16S_RimM"/>
    <property type="match status" value="1"/>
</dbReference>
<keyword evidence="2 5" id="KW-0690">Ribosome biogenesis</keyword>
<proteinExistence type="inferred from homology"/>
<dbReference type="EMBL" id="JADJEV010000004">
    <property type="protein sequence ID" value="MBK6974351.1"/>
    <property type="molecule type" value="Genomic_DNA"/>
</dbReference>
<comment type="caution">
    <text evidence="8">The sequence shown here is derived from an EMBL/GenBank/DDBJ whole genome shotgun (WGS) entry which is preliminary data.</text>
</comment>
<evidence type="ECO:0000256" key="2">
    <source>
        <dbReference type="ARBA" id="ARBA00022517"/>
    </source>
</evidence>
<dbReference type="InterPro" id="IPR011961">
    <property type="entry name" value="RimM"/>
</dbReference>
<keyword evidence="1 5" id="KW-0963">Cytoplasm</keyword>
<protein>
    <recommendedName>
        <fullName evidence="5">Ribosome maturation factor RimM</fullName>
    </recommendedName>
</protein>
<evidence type="ECO:0000313" key="8">
    <source>
        <dbReference type="EMBL" id="MBK6974351.1"/>
    </source>
</evidence>
<dbReference type="Gene3D" id="2.40.30.60">
    <property type="entry name" value="RimM"/>
    <property type="match status" value="1"/>
</dbReference>
<comment type="similarity">
    <text evidence="5">Belongs to the RimM family.</text>
</comment>
<dbReference type="Gene3D" id="2.30.30.240">
    <property type="entry name" value="PRC-barrel domain"/>
    <property type="match status" value="1"/>
</dbReference>
<dbReference type="GO" id="GO:0042274">
    <property type="term" value="P:ribosomal small subunit biogenesis"/>
    <property type="evidence" value="ECO:0007669"/>
    <property type="project" value="UniProtKB-UniRule"/>
</dbReference>
<dbReference type="Proteomes" id="UP000807785">
    <property type="component" value="Unassembled WGS sequence"/>
</dbReference>